<comment type="caution">
    <text evidence="1">The sequence shown here is derived from an EMBL/GenBank/DDBJ whole genome shotgun (WGS) entry which is preliminary data.</text>
</comment>
<keyword evidence="2" id="KW-1185">Reference proteome</keyword>
<proteinExistence type="predicted"/>
<dbReference type="EMBL" id="BAABME010008475">
    <property type="protein sequence ID" value="GAA0173179.1"/>
    <property type="molecule type" value="Genomic_DNA"/>
</dbReference>
<dbReference type="AlphaFoldDB" id="A0AAV3R9V3"/>
<gene>
    <name evidence="1" type="ORF">LIER_26848</name>
</gene>
<name>A0AAV3R9V3_LITER</name>
<sequence length="84" mass="9738">MQDENSSWKWPVGRRFKGAVQEFGKEFQILMEQRSGEDQVVCIHGANNKISLFNSSITTKENNPYILNFKIQGDSFVLQDKRDL</sequence>
<accession>A0AAV3R9V3</accession>
<reference evidence="1 2" key="1">
    <citation type="submission" date="2024-01" db="EMBL/GenBank/DDBJ databases">
        <title>The complete chloroplast genome sequence of Lithospermum erythrorhizon: insights into the phylogenetic relationship among Boraginaceae species and the maternal lineages of purple gromwells.</title>
        <authorList>
            <person name="Okada T."/>
            <person name="Watanabe K."/>
        </authorList>
    </citation>
    <scope>NUCLEOTIDE SEQUENCE [LARGE SCALE GENOMIC DNA]</scope>
</reference>
<evidence type="ECO:0000313" key="1">
    <source>
        <dbReference type="EMBL" id="GAA0173179.1"/>
    </source>
</evidence>
<organism evidence="1 2">
    <name type="scientific">Lithospermum erythrorhizon</name>
    <name type="common">Purple gromwell</name>
    <name type="synonym">Lithospermum officinale var. erythrorhizon</name>
    <dbReference type="NCBI Taxonomy" id="34254"/>
    <lineage>
        <taxon>Eukaryota</taxon>
        <taxon>Viridiplantae</taxon>
        <taxon>Streptophyta</taxon>
        <taxon>Embryophyta</taxon>
        <taxon>Tracheophyta</taxon>
        <taxon>Spermatophyta</taxon>
        <taxon>Magnoliopsida</taxon>
        <taxon>eudicotyledons</taxon>
        <taxon>Gunneridae</taxon>
        <taxon>Pentapetalae</taxon>
        <taxon>asterids</taxon>
        <taxon>lamiids</taxon>
        <taxon>Boraginales</taxon>
        <taxon>Boraginaceae</taxon>
        <taxon>Boraginoideae</taxon>
        <taxon>Lithospermeae</taxon>
        <taxon>Lithospermum</taxon>
    </lineage>
</organism>
<evidence type="ECO:0000313" key="2">
    <source>
        <dbReference type="Proteomes" id="UP001454036"/>
    </source>
</evidence>
<dbReference type="Proteomes" id="UP001454036">
    <property type="component" value="Unassembled WGS sequence"/>
</dbReference>
<protein>
    <submittedName>
        <fullName evidence="1">Uncharacterized protein</fullName>
    </submittedName>
</protein>